<reference evidence="1" key="1">
    <citation type="submission" date="2022-01" db="EMBL/GenBank/DDBJ databases">
        <authorList>
            <person name="King R."/>
        </authorList>
    </citation>
    <scope>NUCLEOTIDE SEQUENCE</scope>
</reference>
<evidence type="ECO:0000313" key="2">
    <source>
        <dbReference type="Proteomes" id="UP001152798"/>
    </source>
</evidence>
<sequence length="188" mass="21038">MVENMSDGSEFQILNCKDNSINLTVLFAVNISLDISLYKLQSFEKRISVPKTLYFDKHRPNHLAQSQCPESVVYHTGGSTRREGASGLKNPSPSQNGFNFEELSNKGTKREWVDKAIIIVYAIGEEPFIIIRGRIKDRGSCSYVRGLWFGSSRTIPERTRSFLEELGVDVGELATIFQLSKSVGASLN</sequence>
<protein>
    <submittedName>
        <fullName evidence="1">Uncharacterized protein</fullName>
    </submittedName>
</protein>
<dbReference type="EMBL" id="OV725081">
    <property type="protein sequence ID" value="CAH1402970.1"/>
    <property type="molecule type" value="Genomic_DNA"/>
</dbReference>
<dbReference type="AlphaFoldDB" id="A0A9P0MSI5"/>
<name>A0A9P0MSI5_NEZVI</name>
<accession>A0A9P0MSI5</accession>
<evidence type="ECO:0000313" key="1">
    <source>
        <dbReference type="EMBL" id="CAH1402970.1"/>
    </source>
</evidence>
<organism evidence="1 2">
    <name type="scientific">Nezara viridula</name>
    <name type="common">Southern green stink bug</name>
    <name type="synonym">Cimex viridulus</name>
    <dbReference type="NCBI Taxonomy" id="85310"/>
    <lineage>
        <taxon>Eukaryota</taxon>
        <taxon>Metazoa</taxon>
        <taxon>Ecdysozoa</taxon>
        <taxon>Arthropoda</taxon>
        <taxon>Hexapoda</taxon>
        <taxon>Insecta</taxon>
        <taxon>Pterygota</taxon>
        <taxon>Neoptera</taxon>
        <taxon>Paraneoptera</taxon>
        <taxon>Hemiptera</taxon>
        <taxon>Heteroptera</taxon>
        <taxon>Panheteroptera</taxon>
        <taxon>Pentatomomorpha</taxon>
        <taxon>Pentatomoidea</taxon>
        <taxon>Pentatomidae</taxon>
        <taxon>Pentatominae</taxon>
        <taxon>Nezara</taxon>
    </lineage>
</organism>
<keyword evidence="2" id="KW-1185">Reference proteome</keyword>
<gene>
    <name evidence="1" type="ORF">NEZAVI_LOCUS11660</name>
</gene>
<proteinExistence type="predicted"/>
<dbReference type="Proteomes" id="UP001152798">
    <property type="component" value="Chromosome 5"/>
</dbReference>